<dbReference type="InterPro" id="IPR001128">
    <property type="entry name" value="Cyt_P450"/>
</dbReference>
<dbReference type="PROSITE" id="PS00086">
    <property type="entry name" value="CYTOCHROME_P450"/>
    <property type="match status" value="1"/>
</dbReference>
<dbReference type="PRINTS" id="PR00463">
    <property type="entry name" value="EP450I"/>
</dbReference>
<evidence type="ECO:0000256" key="9">
    <source>
        <dbReference type="SAM" id="SignalP"/>
    </source>
</evidence>
<evidence type="ECO:0000256" key="1">
    <source>
        <dbReference type="ARBA" id="ARBA00001971"/>
    </source>
</evidence>
<dbReference type="PANTHER" id="PTHR24303">
    <property type="entry name" value="HEME-BINDING MONOOXYGENASE FAMILY"/>
    <property type="match status" value="1"/>
</dbReference>
<dbReference type="SUPFAM" id="SSF48264">
    <property type="entry name" value="Cytochrome P450"/>
    <property type="match status" value="1"/>
</dbReference>
<evidence type="ECO:0008006" key="12">
    <source>
        <dbReference type="Google" id="ProtNLM"/>
    </source>
</evidence>
<name>A0ABD3W967_SINWO</name>
<dbReference type="Gene3D" id="1.10.630.10">
    <property type="entry name" value="Cytochrome P450"/>
    <property type="match status" value="1"/>
</dbReference>
<evidence type="ECO:0000256" key="6">
    <source>
        <dbReference type="ARBA" id="ARBA00023033"/>
    </source>
</evidence>
<evidence type="ECO:0000256" key="5">
    <source>
        <dbReference type="ARBA" id="ARBA00023004"/>
    </source>
</evidence>
<organism evidence="10 11">
    <name type="scientific">Sinanodonta woodiana</name>
    <name type="common">Chinese pond mussel</name>
    <name type="synonym">Anodonta woodiana</name>
    <dbReference type="NCBI Taxonomy" id="1069815"/>
    <lineage>
        <taxon>Eukaryota</taxon>
        <taxon>Metazoa</taxon>
        <taxon>Spiralia</taxon>
        <taxon>Lophotrochozoa</taxon>
        <taxon>Mollusca</taxon>
        <taxon>Bivalvia</taxon>
        <taxon>Autobranchia</taxon>
        <taxon>Heteroconchia</taxon>
        <taxon>Palaeoheterodonta</taxon>
        <taxon>Unionida</taxon>
        <taxon>Unionoidea</taxon>
        <taxon>Unionidae</taxon>
        <taxon>Unioninae</taxon>
        <taxon>Sinanodonta</taxon>
    </lineage>
</organism>
<evidence type="ECO:0000256" key="7">
    <source>
        <dbReference type="PIRSR" id="PIRSR602401-1"/>
    </source>
</evidence>
<comment type="cofactor">
    <cofactor evidence="1 7">
        <name>heme</name>
        <dbReference type="ChEBI" id="CHEBI:30413"/>
    </cofactor>
</comment>
<comment type="caution">
    <text evidence="10">The sequence shown here is derived from an EMBL/GenBank/DDBJ whole genome shotgun (WGS) entry which is preliminary data.</text>
</comment>
<keyword evidence="5 7" id="KW-0408">Iron</keyword>
<gene>
    <name evidence="10" type="ORF">ACJMK2_038497</name>
</gene>
<evidence type="ECO:0000313" key="10">
    <source>
        <dbReference type="EMBL" id="KAL3870429.1"/>
    </source>
</evidence>
<dbReference type="PRINTS" id="PR00385">
    <property type="entry name" value="P450"/>
</dbReference>
<dbReference type="InterPro" id="IPR002401">
    <property type="entry name" value="Cyt_P450_E_grp-I"/>
</dbReference>
<keyword evidence="11" id="KW-1185">Reference proteome</keyword>
<keyword evidence="7 8" id="KW-0349">Heme</keyword>
<comment type="similarity">
    <text evidence="2 8">Belongs to the cytochrome P450 family.</text>
</comment>
<evidence type="ECO:0000256" key="4">
    <source>
        <dbReference type="ARBA" id="ARBA00023002"/>
    </source>
</evidence>
<feature type="signal peptide" evidence="9">
    <location>
        <begin position="1"/>
        <end position="24"/>
    </location>
</feature>
<evidence type="ECO:0000256" key="3">
    <source>
        <dbReference type="ARBA" id="ARBA00022723"/>
    </source>
</evidence>
<dbReference type="Proteomes" id="UP001634394">
    <property type="component" value="Unassembled WGS sequence"/>
</dbReference>
<keyword evidence="3 7" id="KW-0479">Metal-binding</keyword>
<dbReference type="Pfam" id="PF00067">
    <property type="entry name" value="p450"/>
    <property type="match status" value="1"/>
</dbReference>
<evidence type="ECO:0000256" key="8">
    <source>
        <dbReference type="RuleBase" id="RU000461"/>
    </source>
</evidence>
<feature type="chain" id="PRO_5044829235" description="Cytochrome P450" evidence="9">
    <location>
        <begin position="25"/>
        <end position="220"/>
    </location>
</feature>
<dbReference type="AlphaFoldDB" id="A0ABD3W967"/>
<dbReference type="EMBL" id="JBJQND010000007">
    <property type="protein sequence ID" value="KAL3870429.1"/>
    <property type="molecule type" value="Genomic_DNA"/>
</dbReference>
<feature type="non-terminal residue" evidence="10">
    <location>
        <position position="1"/>
    </location>
</feature>
<protein>
    <recommendedName>
        <fullName evidence="12">Cytochrome P450</fullName>
    </recommendedName>
</protein>
<keyword evidence="9" id="KW-0732">Signal</keyword>
<dbReference type="GO" id="GO:0004497">
    <property type="term" value="F:monooxygenase activity"/>
    <property type="evidence" value="ECO:0007669"/>
    <property type="project" value="UniProtKB-KW"/>
</dbReference>
<accession>A0ABD3W967</accession>
<dbReference type="InterPro" id="IPR017972">
    <property type="entry name" value="Cyt_P450_CS"/>
</dbReference>
<evidence type="ECO:0000256" key="2">
    <source>
        <dbReference type="ARBA" id="ARBA00010617"/>
    </source>
</evidence>
<evidence type="ECO:0000313" key="11">
    <source>
        <dbReference type="Proteomes" id="UP001634394"/>
    </source>
</evidence>
<dbReference type="GO" id="GO:0046872">
    <property type="term" value="F:metal ion binding"/>
    <property type="evidence" value="ECO:0007669"/>
    <property type="project" value="UniProtKB-KW"/>
</dbReference>
<feature type="binding site" description="axial binding residue" evidence="7">
    <location>
        <position position="142"/>
    </location>
    <ligand>
        <name>heme</name>
        <dbReference type="ChEBI" id="CHEBI:30413"/>
    </ligand>
    <ligandPart>
        <name>Fe</name>
        <dbReference type="ChEBI" id="CHEBI:18248"/>
    </ligandPart>
</feature>
<dbReference type="PANTHER" id="PTHR24303:SF31">
    <property type="entry name" value="CYTOCHROME P450 307A1-RELATED"/>
    <property type="match status" value="1"/>
</dbReference>
<keyword evidence="6 8" id="KW-0503">Monooxygenase</keyword>
<dbReference type="InterPro" id="IPR036396">
    <property type="entry name" value="Cyt_P450_sf"/>
</dbReference>
<proteinExistence type="inferred from homology"/>
<keyword evidence="4 8" id="KW-0560">Oxidoreductase</keyword>
<reference evidence="10 11" key="1">
    <citation type="submission" date="2024-11" db="EMBL/GenBank/DDBJ databases">
        <title>Chromosome-level genome assembly of the freshwater bivalve Anodonta woodiana.</title>
        <authorList>
            <person name="Chen X."/>
        </authorList>
    </citation>
    <scope>NUCLEOTIDE SEQUENCE [LARGE SCALE GENOMIC DNA]</scope>
    <source>
        <strain evidence="10">MN2024</strain>
        <tissue evidence="10">Gills</tissue>
    </source>
</reference>
<sequence>LLTTRNGLLCILLVLLHHHECVDRMYQEIVDVVGLERSPSLKDRPSMPYTEAIMLEALRYITHIPIGVPHGAMEDVDLEGYNIPKGSMLIINSWTAHHDPAIWGDPWVFRPDRFLDDNGELLPPEHTLRQSLVTFGAGKRACVGENLAKSRIFLYLTTLIQKFDFLLPIGGTVPSDDPHDFLPGAVLRPHDYMMRLKRSSKMHDNNHGNVAHFQKRRMQQ</sequence>